<evidence type="ECO:0000256" key="2">
    <source>
        <dbReference type="ARBA" id="ARBA00009083"/>
    </source>
</evidence>
<dbReference type="PANTHER" id="PTHR19836">
    <property type="entry name" value="30S RIBOSOMAL PROTEIN S14"/>
    <property type="match status" value="1"/>
</dbReference>
<gene>
    <name evidence="7 8" type="primary">rpsN</name>
    <name evidence="8" type="ORF">ACFQE0_02915</name>
</gene>
<keyword evidence="7" id="KW-0694">RNA-binding</keyword>
<evidence type="ECO:0000256" key="1">
    <source>
        <dbReference type="ARBA" id="ARBA00003686"/>
    </source>
</evidence>
<evidence type="ECO:0000313" key="9">
    <source>
        <dbReference type="Proteomes" id="UP001596292"/>
    </source>
</evidence>
<comment type="caution">
    <text evidence="8">The sequence shown here is derived from an EMBL/GenBank/DDBJ whole genome shotgun (WGS) entry which is preliminary data.</text>
</comment>
<dbReference type="NCBIfam" id="NF006477">
    <property type="entry name" value="PRK08881.1"/>
    <property type="match status" value="1"/>
</dbReference>
<evidence type="ECO:0000256" key="4">
    <source>
        <dbReference type="ARBA" id="ARBA00023274"/>
    </source>
</evidence>
<keyword evidence="4 7" id="KW-0687">Ribonucleoprotein</keyword>
<accession>A0ABW2BGX8</accession>
<keyword evidence="7" id="KW-0699">rRNA-binding</keyword>
<dbReference type="Proteomes" id="UP001596292">
    <property type="component" value="Unassembled WGS sequence"/>
</dbReference>
<evidence type="ECO:0000256" key="3">
    <source>
        <dbReference type="ARBA" id="ARBA00022980"/>
    </source>
</evidence>
<proteinExistence type="inferred from homology"/>
<keyword evidence="9" id="KW-1185">Reference proteome</keyword>
<dbReference type="EMBL" id="JBHSWN010000001">
    <property type="protein sequence ID" value="MFC6788666.1"/>
    <property type="molecule type" value="Genomic_DNA"/>
</dbReference>
<dbReference type="PANTHER" id="PTHR19836:SF19">
    <property type="entry name" value="SMALL RIBOSOMAL SUBUNIT PROTEIN US14M"/>
    <property type="match status" value="1"/>
</dbReference>
<dbReference type="RefSeq" id="WP_378966889.1">
    <property type="nucleotide sequence ID" value="NZ_JBHSWN010000001.1"/>
</dbReference>
<comment type="function">
    <text evidence="1 7">Binds 16S rRNA, required for the assembly of 30S particles and may also be responsible for determining the conformation of the 16S rRNA at the A site.</text>
</comment>
<dbReference type="HAMAP" id="MF_00537">
    <property type="entry name" value="Ribosomal_uS14_1"/>
    <property type="match status" value="1"/>
</dbReference>
<organism evidence="8 9">
    <name type="scientific">Methylobacterium komagatae</name>
    <dbReference type="NCBI Taxonomy" id="374425"/>
    <lineage>
        <taxon>Bacteria</taxon>
        <taxon>Pseudomonadati</taxon>
        <taxon>Pseudomonadota</taxon>
        <taxon>Alphaproteobacteria</taxon>
        <taxon>Hyphomicrobiales</taxon>
        <taxon>Methylobacteriaceae</taxon>
        <taxon>Methylobacterium</taxon>
    </lineage>
</organism>
<dbReference type="Gene3D" id="1.10.287.1480">
    <property type="match status" value="1"/>
</dbReference>
<comment type="subunit">
    <text evidence="6 7">Part of the 30S ribosomal subunit. Contacts proteins S3 and S10.</text>
</comment>
<dbReference type="Pfam" id="PF00253">
    <property type="entry name" value="Ribosomal_S14"/>
    <property type="match status" value="1"/>
</dbReference>
<dbReference type="SUPFAM" id="SSF57716">
    <property type="entry name" value="Glucocorticoid receptor-like (DNA-binding domain)"/>
    <property type="match status" value="1"/>
</dbReference>
<dbReference type="InterPro" id="IPR001209">
    <property type="entry name" value="Ribosomal_uS14"/>
</dbReference>
<evidence type="ECO:0000256" key="7">
    <source>
        <dbReference type="HAMAP-Rule" id="MF_00537"/>
    </source>
</evidence>
<evidence type="ECO:0000256" key="5">
    <source>
        <dbReference type="ARBA" id="ARBA00035167"/>
    </source>
</evidence>
<evidence type="ECO:0000313" key="8">
    <source>
        <dbReference type="EMBL" id="MFC6788666.1"/>
    </source>
</evidence>
<sequence>MSKKSSVEKNNHRKDLVKRFAAKRKALLEIANNESIEMQDRFEARLKLAELPRNSSATRIRNRCEITGRPRAFYRKMGISRVALRELGNRGLIPGLVKSSLVRRSPHGQRSRG</sequence>
<name>A0ABW2BGX8_9HYPH</name>
<dbReference type="GO" id="GO:0005840">
    <property type="term" value="C:ribosome"/>
    <property type="evidence" value="ECO:0007669"/>
    <property type="project" value="UniProtKB-KW"/>
</dbReference>
<dbReference type="InterPro" id="IPR018271">
    <property type="entry name" value="Ribosomal_uS14_CS"/>
</dbReference>
<dbReference type="InterPro" id="IPR023036">
    <property type="entry name" value="Ribosomal_uS14_bac/plastid"/>
</dbReference>
<comment type="similarity">
    <text evidence="2 7">Belongs to the universal ribosomal protein uS14 family.</text>
</comment>
<evidence type="ECO:0000256" key="6">
    <source>
        <dbReference type="ARBA" id="ARBA00047110"/>
    </source>
</evidence>
<reference evidence="9" key="1">
    <citation type="journal article" date="2019" name="Int. J. Syst. Evol. Microbiol.">
        <title>The Global Catalogue of Microorganisms (GCM) 10K type strain sequencing project: providing services to taxonomists for standard genome sequencing and annotation.</title>
        <authorList>
            <consortium name="The Broad Institute Genomics Platform"/>
            <consortium name="The Broad Institute Genome Sequencing Center for Infectious Disease"/>
            <person name="Wu L."/>
            <person name="Ma J."/>
        </authorList>
    </citation>
    <scope>NUCLEOTIDE SEQUENCE [LARGE SCALE GENOMIC DNA]</scope>
    <source>
        <strain evidence="9">CCUG 48316</strain>
    </source>
</reference>
<dbReference type="PROSITE" id="PS00527">
    <property type="entry name" value="RIBOSOMAL_S14"/>
    <property type="match status" value="1"/>
</dbReference>
<protein>
    <recommendedName>
        <fullName evidence="5 7">Small ribosomal subunit protein uS14</fullName>
    </recommendedName>
</protein>
<keyword evidence="3 7" id="KW-0689">Ribosomal protein</keyword>